<keyword evidence="3 6" id="KW-0238">DNA-binding</keyword>
<sequence length="244" mass="26012">MSATLLVVEDEKELRELLRRYLERAGYAVVTTASGAEAIRLLGAGGIDLAVLDLGLPDVDGTEVLREARRGDGSDTAGNGTGGAAGVPVVVLTARSAVENRIRGLELGADDYVTKPFSPTEVVLRVQAVLNRARGTAGRASEVACYGGGRLCVDQERHRVSVDGEPVDLTPTEWGLLTALASVPGRVYSRYELVNRVRGYEFAGYERTIDSHVKNLRHKLGPAGAQVVETVLGVGYRLGLDRDA</sequence>
<evidence type="ECO:0000313" key="10">
    <source>
        <dbReference type="Proteomes" id="UP001501358"/>
    </source>
</evidence>
<gene>
    <name evidence="9" type="ORF">GCM10010406_50060</name>
</gene>
<dbReference type="Pfam" id="PF00072">
    <property type="entry name" value="Response_reg"/>
    <property type="match status" value="1"/>
</dbReference>
<dbReference type="EMBL" id="BAAATA010000042">
    <property type="protein sequence ID" value="GAA2507448.1"/>
    <property type="molecule type" value="Genomic_DNA"/>
</dbReference>
<dbReference type="CDD" id="cd00383">
    <property type="entry name" value="trans_reg_C"/>
    <property type="match status" value="1"/>
</dbReference>
<proteinExistence type="predicted"/>
<evidence type="ECO:0000313" key="9">
    <source>
        <dbReference type="EMBL" id="GAA2507448.1"/>
    </source>
</evidence>
<dbReference type="Gene3D" id="1.10.10.10">
    <property type="entry name" value="Winged helix-like DNA-binding domain superfamily/Winged helix DNA-binding domain"/>
    <property type="match status" value="1"/>
</dbReference>
<dbReference type="SMART" id="SM00448">
    <property type="entry name" value="REC"/>
    <property type="match status" value="1"/>
</dbReference>
<dbReference type="InterPro" id="IPR001789">
    <property type="entry name" value="Sig_transdc_resp-reg_receiver"/>
</dbReference>
<dbReference type="InterPro" id="IPR001867">
    <property type="entry name" value="OmpR/PhoB-type_DNA-bd"/>
</dbReference>
<dbReference type="PROSITE" id="PS50110">
    <property type="entry name" value="RESPONSE_REGULATORY"/>
    <property type="match status" value="1"/>
</dbReference>
<evidence type="ECO:0000256" key="4">
    <source>
        <dbReference type="ARBA" id="ARBA00023163"/>
    </source>
</evidence>
<keyword evidence="4" id="KW-0804">Transcription</keyword>
<dbReference type="SMART" id="SM00862">
    <property type="entry name" value="Trans_reg_C"/>
    <property type="match status" value="1"/>
</dbReference>
<keyword evidence="2" id="KW-0805">Transcription regulation</keyword>
<organism evidence="9 10">
    <name type="scientific">Streptomyces thermolineatus</name>
    <dbReference type="NCBI Taxonomy" id="44033"/>
    <lineage>
        <taxon>Bacteria</taxon>
        <taxon>Bacillati</taxon>
        <taxon>Actinomycetota</taxon>
        <taxon>Actinomycetes</taxon>
        <taxon>Kitasatosporales</taxon>
        <taxon>Streptomycetaceae</taxon>
        <taxon>Streptomyces</taxon>
    </lineage>
</organism>
<feature type="modified residue" description="4-aspartylphosphate" evidence="5">
    <location>
        <position position="53"/>
    </location>
</feature>
<dbReference type="SUPFAM" id="SSF46894">
    <property type="entry name" value="C-terminal effector domain of the bipartite response regulators"/>
    <property type="match status" value="1"/>
</dbReference>
<dbReference type="SUPFAM" id="SSF52172">
    <property type="entry name" value="CheY-like"/>
    <property type="match status" value="1"/>
</dbReference>
<evidence type="ECO:0000256" key="5">
    <source>
        <dbReference type="PROSITE-ProRule" id="PRU00169"/>
    </source>
</evidence>
<dbReference type="CDD" id="cd17574">
    <property type="entry name" value="REC_OmpR"/>
    <property type="match status" value="1"/>
</dbReference>
<keyword evidence="10" id="KW-1185">Reference proteome</keyword>
<dbReference type="RefSeq" id="WP_344385604.1">
    <property type="nucleotide sequence ID" value="NZ_BAAATA010000042.1"/>
</dbReference>
<protein>
    <submittedName>
        <fullName evidence="9">Response regulator transcription factor</fullName>
    </submittedName>
</protein>
<dbReference type="InterPro" id="IPR036388">
    <property type="entry name" value="WH-like_DNA-bd_sf"/>
</dbReference>
<dbReference type="InterPro" id="IPR016032">
    <property type="entry name" value="Sig_transdc_resp-reg_C-effctor"/>
</dbReference>
<evidence type="ECO:0000259" key="8">
    <source>
        <dbReference type="PROSITE" id="PS51755"/>
    </source>
</evidence>
<dbReference type="PANTHER" id="PTHR48111:SF4">
    <property type="entry name" value="DNA-BINDING DUAL TRANSCRIPTIONAL REGULATOR OMPR"/>
    <property type="match status" value="1"/>
</dbReference>
<evidence type="ECO:0000259" key="7">
    <source>
        <dbReference type="PROSITE" id="PS50110"/>
    </source>
</evidence>
<dbReference type="Pfam" id="PF00486">
    <property type="entry name" value="Trans_reg_C"/>
    <property type="match status" value="1"/>
</dbReference>
<dbReference type="Proteomes" id="UP001501358">
    <property type="component" value="Unassembled WGS sequence"/>
</dbReference>
<dbReference type="PANTHER" id="PTHR48111">
    <property type="entry name" value="REGULATOR OF RPOS"/>
    <property type="match status" value="1"/>
</dbReference>
<feature type="domain" description="Response regulatory" evidence="7">
    <location>
        <begin position="4"/>
        <end position="130"/>
    </location>
</feature>
<reference evidence="9 10" key="1">
    <citation type="journal article" date="2019" name="Int. J. Syst. Evol. Microbiol.">
        <title>The Global Catalogue of Microorganisms (GCM) 10K type strain sequencing project: providing services to taxonomists for standard genome sequencing and annotation.</title>
        <authorList>
            <consortium name="The Broad Institute Genomics Platform"/>
            <consortium name="The Broad Institute Genome Sequencing Center for Infectious Disease"/>
            <person name="Wu L."/>
            <person name="Ma J."/>
        </authorList>
    </citation>
    <scope>NUCLEOTIDE SEQUENCE [LARGE SCALE GENOMIC DNA]</scope>
    <source>
        <strain evidence="9 10">JCM 6307</strain>
    </source>
</reference>
<evidence type="ECO:0000256" key="3">
    <source>
        <dbReference type="ARBA" id="ARBA00023125"/>
    </source>
</evidence>
<keyword evidence="1 5" id="KW-0597">Phosphoprotein</keyword>
<dbReference type="InterPro" id="IPR011006">
    <property type="entry name" value="CheY-like_superfamily"/>
</dbReference>
<accession>A0ABN3MT53</accession>
<dbReference type="Gene3D" id="3.40.50.2300">
    <property type="match status" value="1"/>
</dbReference>
<dbReference type="Gene3D" id="6.10.250.690">
    <property type="match status" value="1"/>
</dbReference>
<evidence type="ECO:0000256" key="6">
    <source>
        <dbReference type="PROSITE-ProRule" id="PRU01091"/>
    </source>
</evidence>
<evidence type="ECO:0000256" key="2">
    <source>
        <dbReference type="ARBA" id="ARBA00023015"/>
    </source>
</evidence>
<name>A0ABN3MT53_9ACTN</name>
<dbReference type="InterPro" id="IPR039420">
    <property type="entry name" value="WalR-like"/>
</dbReference>
<evidence type="ECO:0000256" key="1">
    <source>
        <dbReference type="ARBA" id="ARBA00022553"/>
    </source>
</evidence>
<feature type="domain" description="OmpR/PhoB-type" evidence="8">
    <location>
        <begin position="141"/>
        <end position="240"/>
    </location>
</feature>
<feature type="DNA-binding region" description="OmpR/PhoB-type" evidence="6">
    <location>
        <begin position="141"/>
        <end position="240"/>
    </location>
</feature>
<dbReference type="PROSITE" id="PS51755">
    <property type="entry name" value="OMPR_PHOB"/>
    <property type="match status" value="1"/>
</dbReference>
<comment type="caution">
    <text evidence="9">The sequence shown here is derived from an EMBL/GenBank/DDBJ whole genome shotgun (WGS) entry which is preliminary data.</text>
</comment>